<dbReference type="EMBL" id="CP045798">
    <property type="protein sequence ID" value="QNB48403.1"/>
    <property type="molecule type" value="Genomic_DNA"/>
</dbReference>
<dbReference type="SMART" id="SM00530">
    <property type="entry name" value="HTH_XRE"/>
    <property type="match status" value="1"/>
</dbReference>
<dbReference type="SUPFAM" id="SSF47413">
    <property type="entry name" value="lambda repressor-like DNA-binding domains"/>
    <property type="match status" value="1"/>
</dbReference>
<dbReference type="GO" id="GO:0003677">
    <property type="term" value="F:DNA binding"/>
    <property type="evidence" value="ECO:0007669"/>
    <property type="project" value="UniProtKB-KW"/>
</dbReference>
<dbReference type="AlphaFoldDB" id="A0A7G6E8J9"/>
<dbReference type="Proteomes" id="UP000515847">
    <property type="component" value="Chromosome"/>
</dbReference>
<dbReference type="PROSITE" id="PS50943">
    <property type="entry name" value="HTH_CROC1"/>
    <property type="match status" value="1"/>
</dbReference>
<sequence>MLQNLRKLRKKAGFSQEEMAKLLGYKYASGYNQLETGKRKIDIETAKKISDILEHPIDEIFFEFDAVDMTTKVR</sequence>
<gene>
    <name evidence="3" type="ORF">BR63_11320</name>
</gene>
<dbReference type="CDD" id="cd00093">
    <property type="entry name" value="HTH_XRE"/>
    <property type="match status" value="1"/>
</dbReference>
<dbReference type="KEGG" id="tfr:BR63_11320"/>
<dbReference type="InterPro" id="IPR010982">
    <property type="entry name" value="Lambda_DNA-bd_dom_sf"/>
</dbReference>
<accession>A0A7G6E8J9</accession>
<organism evidence="3 4">
    <name type="scientific">Thermanaerosceptrum fracticalcis</name>
    <dbReference type="NCBI Taxonomy" id="1712410"/>
    <lineage>
        <taxon>Bacteria</taxon>
        <taxon>Bacillati</taxon>
        <taxon>Bacillota</taxon>
        <taxon>Clostridia</taxon>
        <taxon>Eubacteriales</taxon>
        <taxon>Peptococcaceae</taxon>
        <taxon>Thermanaerosceptrum</taxon>
    </lineage>
</organism>
<proteinExistence type="predicted"/>
<protein>
    <submittedName>
        <fullName evidence="3">Helix-turn-helix domain-containing protein</fullName>
    </submittedName>
</protein>
<dbReference type="Pfam" id="PF01381">
    <property type="entry name" value="HTH_3"/>
    <property type="match status" value="1"/>
</dbReference>
<keyword evidence="4" id="KW-1185">Reference proteome</keyword>
<evidence type="ECO:0000313" key="4">
    <source>
        <dbReference type="Proteomes" id="UP000515847"/>
    </source>
</evidence>
<dbReference type="Gene3D" id="1.10.260.40">
    <property type="entry name" value="lambda repressor-like DNA-binding domains"/>
    <property type="match status" value="1"/>
</dbReference>
<evidence type="ECO:0000256" key="1">
    <source>
        <dbReference type="ARBA" id="ARBA00023125"/>
    </source>
</evidence>
<keyword evidence="1" id="KW-0238">DNA-binding</keyword>
<evidence type="ECO:0000259" key="2">
    <source>
        <dbReference type="PROSITE" id="PS50943"/>
    </source>
</evidence>
<dbReference type="InterPro" id="IPR001387">
    <property type="entry name" value="Cro/C1-type_HTH"/>
</dbReference>
<name>A0A7G6E8J9_THEFR</name>
<dbReference type="OrthoDB" id="371153at2"/>
<dbReference type="PANTHER" id="PTHR46558:SF4">
    <property type="entry name" value="DNA-BIDING PHAGE PROTEIN"/>
    <property type="match status" value="1"/>
</dbReference>
<reference evidence="3 4" key="1">
    <citation type="journal article" date="2019" name="Front. Microbiol.">
        <title>Thermoanaerosceptrum fracticalcis gen. nov. sp. nov., a Novel Fumarate-Fermenting Microorganism From a Deep Fractured Carbonate Aquifer of the US Great Basin.</title>
        <authorList>
            <person name="Hamilton-Brehm S.D."/>
            <person name="Stewart L.E."/>
            <person name="Zavarin M."/>
            <person name="Caldwell M."/>
            <person name="Lawson P.A."/>
            <person name="Onstott T.C."/>
            <person name="Grzymski J."/>
            <person name="Neveux I."/>
            <person name="Lollar B.S."/>
            <person name="Russell C.E."/>
            <person name="Moser D.P."/>
        </authorList>
    </citation>
    <scope>NUCLEOTIDE SEQUENCE [LARGE SCALE GENOMIC DNA]</scope>
    <source>
        <strain evidence="3 4">DRI-13</strain>
    </source>
</reference>
<feature type="domain" description="HTH cro/C1-type" evidence="2">
    <location>
        <begin position="5"/>
        <end position="60"/>
    </location>
</feature>
<evidence type="ECO:0000313" key="3">
    <source>
        <dbReference type="EMBL" id="QNB48403.1"/>
    </source>
</evidence>
<dbReference type="PANTHER" id="PTHR46558">
    <property type="entry name" value="TRACRIPTIONAL REGULATORY PROTEIN-RELATED-RELATED"/>
    <property type="match status" value="1"/>
</dbReference>